<evidence type="ECO:0000256" key="1">
    <source>
        <dbReference type="SAM" id="MobiDB-lite"/>
    </source>
</evidence>
<reference evidence="2" key="1">
    <citation type="journal article" date="2020" name="Stud. Mycol.">
        <title>101 Dothideomycetes genomes: a test case for predicting lifestyles and emergence of pathogens.</title>
        <authorList>
            <person name="Haridas S."/>
            <person name="Albert R."/>
            <person name="Binder M."/>
            <person name="Bloem J."/>
            <person name="Labutti K."/>
            <person name="Salamov A."/>
            <person name="Andreopoulos B."/>
            <person name="Baker S."/>
            <person name="Barry K."/>
            <person name="Bills G."/>
            <person name="Bluhm B."/>
            <person name="Cannon C."/>
            <person name="Castanera R."/>
            <person name="Culley D."/>
            <person name="Daum C."/>
            <person name="Ezra D."/>
            <person name="Gonzalez J."/>
            <person name="Henrissat B."/>
            <person name="Kuo A."/>
            <person name="Liang C."/>
            <person name="Lipzen A."/>
            <person name="Lutzoni F."/>
            <person name="Magnuson J."/>
            <person name="Mondo S."/>
            <person name="Nolan M."/>
            <person name="Ohm R."/>
            <person name="Pangilinan J."/>
            <person name="Park H.-J."/>
            <person name="Ramirez L."/>
            <person name="Alfaro M."/>
            <person name="Sun H."/>
            <person name="Tritt A."/>
            <person name="Yoshinaga Y."/>
            <person name="Zwiers L.-H."/>
            <person name="Turgeon B."/>
            <person name="Goodwin S."/>
            <person name="Spatafora J."/>
            <person name="Crous P."/>
            <person name="Grigoriev I."/>
        </authorList>
    </citation>
    <scope>NUCLEOTIDE SEQUENCE</scope>
    <source>
        <strain evidence="2">CBS 121167</strain>
    </source>
</reference>
<gene>
    <name evidence="2" type="ORF">K452DRAFT_282704</name>
</gene>
<feature type="compositionally biased region" description="Basic and acidic residues" evidence="1">
    <location>
        <begin position="30"/>
        <end position="44"/>
    </location>
</feature>
<dbReference type="GeneID" id="54297127"/>
<evidence type="ECO:0000313" key="2">
    <source>
        <dbReference type="EMBL" id="KAF2146533.1"/>
    </source>
</evidence>
<accession>A0A6A6BT27</accession>
<feature type="region of interest" description="Disordered" evidence="1">
    <location>
        <begin position="1"/>
        <end position="143"/>
    </location>
</feature>
<dbReference type="InterPro" id="IPR022024">
    <property type="entry name" value="DUF3602"/>
</dbReference>
<name>A0A6A6BT27_9PEZI</name>
<dbReference type="Proteomes" id="UP000799438">
    <property type="component" value="Unassembled WGS sequence"/>
</dbReference>
<dbReference type="AlphaFoldDB" id="A0A6A6BT27"/>
<keyword evidence="3" id="KW-1185">Reference proteome</keyword>
<proteinExistence type="predicted"/>
<dbReference type="OrthoDB" id="2537432at2759"/>
<organism evidence="2 3">
    <name type="scientific">Aplosporella prunicola CBS 121167</name>
    <dbReference type="NCBI Taxonomy" id="1176127"/>
    <lineage>
        <taxon>Eukaryota</taxon>
        <taxon>Fungi</taxon>
        <taxon>Dikarya</taxon>
        <taxon>Ascomycota</taxon>
        <taxon>Pezizomycotina</taxon>
        <taxon>Dothideomycetes</taxon>
        <taxon>Dothideomycetes incertae sedis</taxon>
        <taxon>Botryosphaeriales</taxon>
        <taxon>Aplosporellaceae</taxon>
        <taxon>Aplosporella</taxon>
    </lineage>
</organism>
<sequence length="143" mass="14918">MPHNQDPLVSTGRGGAGNIGRDPTVYTDGEIVREGFEGEAHEPEYSTGRGGAGNIGSPRIMPAAGERRRSQDVVPEQALRGAGAGYDNYHTGRGGEGNIHKDKYAGHSGPPHDKSKESLGDKVKKIFHADGKKSGDGTPGSTA</sequence>
<feature type="compositionally biased region" description="Basic and acidic residues" evidence="1">
    <location>
        <begin position="98"/>
        <end position="135"/>
    </location>
</feature>
<dbReference type="EMBL" id="ML995475">
    <property type="protein sequence ID" value="KAF2146533.1"/>
    <property type="molecule type" value="Genomic_DNA"/>
</dbReference>
<dbReference type="PANTHER" id="PTHR34693">
    <property type="entry name" value="PROTEIN PAR32"/>
    <property type="match status" value="1"/>
</dbReference>
<dbReference type="PANTHER" id="PTHR34693:SF3">
    <property type="match status" value="1"/>
</dbReference>
<evidence type="ECO:0000313" key="3">
    <source>
        <dbReference type="Proteomes" id="UP000799438"/>
    </source>
</evidence>
<dbReference type="InterPro" id="IPR053203">
    <property type="entry name" value="Cisplatin_resist-associated"/>
</dbReference>
<dbReference type="RefSeq" id="XP_033402242.1">
    <property type="nucleotide sequence ID" value="XM_033539631.1"/>
</dbReference>
<protein>
    <submittedName>
        <fullName evidence="2">Uncharacterized protein</fullName>
    </submittedName>
</protein>
<dbReference type="Pfam" id="PF12223">
    <property type="entry name" value="DUF3602"/>
    <property type="match status" value="1"/>
</dbReference>